<accession>A0A3D4V482</accession>
<dbReference type="AlphaFoldDB" id="A0A3D4V482"/>
<protein>
    <submittedName>
        <fullName evidence="1">Uncharacterized protein</fullName>
    </submittedName>
</protein>
<name>A0A3D4V482_9BACT</name>
<organism evidence="1 2">
    <name type="scientific">Gemmatimonas aurantiaca</name>
    <dbReference type="NCBI Taxonomy" id="173480"/>
    <lineage>
        <taxon>Bacteria</taxon>
        <taxon>Pseudomonadati</taxon>
        <taxon>Gemmatimonadota</taxon>
        <taxon>Gemmatimonadia</taxon>
        <taxon>Gemmatimonadales</taxon>
        <taxon>Gemmatimonadaceae</taxon>
        <taxon>Gemmatimonas</taxon>
    </lineage>
</organism>
<reference evidence="1 2" key="1">
    <citation type="journal article" date="2018" name="Nat. Biotechnol.">
        <title>A standardized bacterial taxonomy based on genome phylogeny substantially revises the tree of life.</title>
        <authorList>
            <person name="Parks D.H."/>
            <person name="Chuvochina M."/>
            <person name="Waite D.W."/>
            <person name="Rinke C."/>
            <person name="Skarshewski A."/>
            <person name="Chaumeil P.A."/>
            <person name="Hugenholtz P."/>
        </authorList>
    </citation>
    <scope>NUCLEOTIDE SEQUENCE [LARGE SCALE GENOMIC DNA]</scope>
    <source>
        <strain evidence="1">UBA8844</strain>
    </source>
</reference>
<proteinExistence type="predicted"/>
<sequence length="78" mass="9169">MSAKYWDDRTEWTDVECLGGPWDGRWHVMAPGVRTVRDSQWRGDYYEIMRYRAGYALVWQGGRHRFAHHIAARAAGEV</sequence>
<comment type="caution">
    <text evidence="1">The sequence shown here is derived from an EMBL/GenBank/DDBJ whole genome shotgun (WGS) entry which is preliminary data.</text>
</comment>
<dbReference type="Proteomes" id="UP000264071">
    <property type="component" value="Unassembled WGS sequence"/>
</dbReference>
<evidence type="ECO:0000313" key="2">
    <source>
        <dbReference type="Proteomes" id="UP000264071"/>
    </source>
</evidence>
<gene>
    <name evidence="1" type="ORF">DGD08_01770</name>
</gene>
<evidence type="ECO:0000313" key="1">
    <source>
        <dbReference type="EMBL" id="HCT55921.1"/>
    </source>
</evidence>
<dbReference type="EMBL" id="DPIY01000002">
    <property type="protein sequence ID" value="HCT55921.1"/>
    <property type="molecule type" value="Genomic_DNA"/>
</dbReference>